<dbReference type="RefSeq" id="WP_154278281.1">
    <property type="nucleotide sequence ID" value="NZ_WKLJ01000064.1"/>
</dbReference>
<evidence type="ECO:0000256" key="1">
    <source>
        <dbReference type="SAM" id="Coils"/>
    </source>
</evidence>
<protein>
    <recommendedName>
        <fullName evidence="3">Apea-like HEPN domain-containing protein</fullName>
    </recommendedName>
</protein>
<dbReference type="AlphaFoldDB" id="A0A6G1ZFX6"/>
<gene>
    <name evidence="2" type="ORF">GKE01_15295</name>
</gene>
<proteinExistence type="predicted"/>
<feature type="coiled-coil region" evidence="1">
    <location>
        <begin position="148"/>
        <end position="175"/>
    </location>
</feature>
<reference evidence="2" key="1">
    <citation type="journal article" date="2019" name="Nat. Med.">
        <title>A library of human gut bacterial isolates paired with longitudinal multiomics data enables mechanistic microbiome research.</title>
        <authorList>
            <person name="Poyet M."/>
            <person name="Groussin M."/>
            <person name="Gibbons S.M."/>
            <person name="Avila-Pacheco J."/>
            <person name="Jiang X."/>
            <person name="Kearney S.M."/>
            <person name="Perrotta A.R."/>
            <person name="Berdy B."/>
            <person name="Zhao S."/>
            <person name="Lieberman T.D."/>
            <person name="Swanson P.K."/>
            <person name="Smith M."/>
            <person name="Roesemann S."/>
            <person name="Alexander J.E."/>
            <person name="Rich S.A."/>
            <person name="Livny J."/>
            <person name="Vlamakis H."/>
            <person name="Clish C."/>
            <person name="Bullock K."/>
            <person name="Deik A."/>
            <person name="Scott J."/>
            <person name="Pierce K.A."/>
            <person name="Xavier R.J."/>
            <person name="Alm E.J."/>
        </authorList>
    </citation>
    <scope>NUCLEOTIDE SEQUENCE</scope>
    <source>
        <strain evidence="2">BIOML-A4</strain>
    </source>
</reference>
<dbReference type="EMBL" id="WKLP01000022">
    <property type="protein sequence ID" value="MRY12829.1"/>
    <property type="molecule type" value="Genomic_DNA"/>
</dbReference>
<keyword evidence="1" id="KW-0175">Coiled coil</keyword>
<organism evidence="2">
    <name type="scientific">Parabacteroides goldsteinii</name>
    <dbReference type="NCBI Taxonomy" id="328812"/>
    <lineage>
        <taxon>Bacteria</taxon>
        <taxon>Pseudomonadati</taxon>
        <taxon>Bacteroidota</taxon>
        <taxon>Bacteroidia</taxon>
        <taxon>Bacteroidales</taxon>
        <taxon>Tannerellaceae</taxon>
        <taxon>Parabacteroides</taxon>
    </lineage>
</organism>
<name>A0A6G1ZFX6_9BACT</name>
<evidence type="ECO:0000313" key="2">
    <source>
        <dbReference type="EMBL" id="MRY12829.1"/>
    </source>
</evidence>
<comment type="caution">
    <text evidence="2">The sequence shown here is derived from an EMBL/GenBank/DDBJ whole genome shotgun (WGS) entry which is preliminary data.</text>
</comment>
<evidence type="ECO:0008006" key="3">
    <source>
        <dbReference type="Google" id="ProtNLM"/>
    </source>
</evidence>
<accession>A0A6G1ZFX6</accession>
<sequence>MYKSEDGYIRYFYRIIGQWESMETTFKSYVRVGEWFINNKKIELSRIPEEHRIGDEEVDIMFLEKAVYNSSLIYLFSQFEYYINNLRIEIEKLYAKPYEKKDCRDIIKGELGNIYRISKVFTDSSKLLKTKWHKISLYKRIRNKFVHSNGLTNEIDLVNEVLEQLENEIKIIRSNDEYFEFLLSKDFLFKIVDDMRIFLNELMKLVYENKK</sequence>